<sequence length="556" mass="60040">MYNGNSHLLPLSTPTTAASTAPSSPDENHYASPNTPPPCNDSQLPVSPGNKGDVKPQATFLTKLYSLLERQENHHMIRWDAAGEHIIVERPEQLAQHVLPSVYRQSRFASFSRQLNIYGFMRKVNLRNVNPAIDDPDASTWSHPTLNRRSPPDIVANFKRRVPPRLPKTRKRDIIDPTNLTPRSAVATSNPALPNSVLAHKGVVGRARGFSAPGSFNPGSHAGATSWGAVGYDRTSTTLPPLTVPEVPSQNVYGSQPPLSPQDSPPSHYSQPLPSYPTSASQLSASSYNAYPSEGNWSSHSQGAATNGGSHGISLLLNPSSGQSRPTPTINTSYSPFSAVNMSGEHSASSLSPDQSRPPTGYSSVSSMPYDDHLHDYSRPGSAHHRPSSPAFRPHASKNSYNTTSLRVGRARGHSHVGNPYPRVYAEQDRSSTSPPCADDVDHAGGTLPRARSLIHLPSMDPYNQLHSQGPQSSEYTSYGMEVGQGHHAGWNRVRSSTSTSSMSAASHASSSQAHTPESYTAPNDAGIHRYSPDYGYVPINEHMPQYTAKPLQANI</sequence>
<gene>
    <name evidence="8" type="ORF">BDV98DRAFT_571671</name>
</gene>
<keyword evidence="3 8" id="KW-0238">DNA-binding</keyword>
<dbReference type="GO" id="GO:0003700">
    <property type="term" value="F:DNA-binding transcription factor activity"/>
    <property type="evidence" value="ECO:0007669"/>
    <property type="project" value="InterPro"/>
</dbReference>
<feature type="region of interest" description="Disordered" evidence="6">
    <location>
        <begin position="1"/>
        <end position="55"/>
    </location>
</feature>
<organism evidence="8 9">
    <name type="scientific">Pterulicium gracile</name>
    <dbReference type="NCBI Taxonomy" id="1884261"/>
    <lineage>
        <taxon>Eukaryota</taxon>
        <taxon>Fungi</taxon>
        <taxon>Dikarya</taxon>
        <taxon>Basidiomycota</taxon>
        <taxon>Agaricomycotina</taxon>
        <taxon>Agaricomycetes</taxon>
        <taxon>Agaricomycetidae</taxon>
        <taxon>Agaricales</taxon>
        <taxon>Pleurotineae</taxon>
        <taxon>Pterulaceae</taxon>
        <taxon>Pterulicium</taxon>
    </lineage>
</organism>
<dbReference type="SMART" id="SM00415">
    <property type="entry name" value="HSF"/>
    <property type="match status" value="1"/>
</dbReference>
<evidence type="ECO:0000256" key="5">
    <source>
        <dbReference type="RuleBase" id="RU004020"/>
    </source>
</evidence>
<name>A0A5C3QL47_9AGAR</name>
<evidence type="ECO:0000256" key="6">
    <source>
        <dbReference type="SAM" id="MobiDB-lite"/>
    </source>
</evidence>
<dbReference type="GO" id="GO:0043565">
    <property type="term" value="F:sequence-specific DNA binding"/>
    <property type="evidence" value="ECO:0007669"/>
    <property type="project" value="InterPro"/>
</dbReference>
<evidence type="ECO:0000256" key="3">
    <source>
        <dbReference type="ARBA" id="ARBA00023125"/>
    </source>
</evidence>
<comment type="similarity">
    <text evidence="2 5">Belongs to the HSF family.</text>
</comment>
<comment type="subcellular location">
    <subcellularLocation>
        <location evidence="1">Nucleus</location>
    </subcellularLocation>
</comment>
<feature type="region of interest" description="Disordered" evidence="6">
    <location>
        <begin position="238"/>
        <end position="401"/>
    </location>
</feature>
<feature type="compositionally biased region" description="Low complexity" evidence="6">
    <location>
        <begin position="496"/>
        <end position="516"/>
    </location>
</feature>
<keyword evidence="4" id="KW-0539">Nucleus</keyword>
<evidence type="ECO:0000313" key="8">
    <source>
        <dbReference type="EMBL" id="TFK99103.1"/>
    </source>
</evidence>
<dbReference type="STRING" id="1884261.A0A5C3QL47"/>
<feature type="compositionally biased region" description="Polar residues" evidence="6">
    <location>
        <begin position="268"/>
        <end position="308"/>
    </location>
</feature>
<dbReference type="Pfam" id="PF00447">
    <property type="entry name" value="HSF_DNA-bind"/>
    <property type="match status" value="1"/>
</dbReference>
<feature type="compositionally biased region" description="Polar residues" evidence="6">
    <location>
        <begin position="465"/>
        <end position="477"/>
    </location>
</feature>
<feature type="compositionally biased region" description="Low complexity" evidence="6">
    <location>
        <begin position="238"/>
        <end position="257"/>
    </location>
</feature>
<dbReference type="OrthoDB" id="432483at2759"/>
<accession>A0A5C3QL47</accession>
<protein>
    <submittedName>
        <fullName evidence="8">HSF-type DNA-binding-domain-containing protein</fullName>
    </submittedName>
</protein>
<reference evidence="8 9" key="1">
    <citation type="journal article" date="2019" name="Nat. Ecol. Evol.">
        <title>Megaphylogeny resolves global patterns of mushroom evolution.</title>
        <authorList>
            <person name="Varga T."/>
            <person name="Krizsan K."/>
            <person name="Foldi C."/>
            <person name="Dima B."/>
            <person name="Sanchez-Garcia M."/>
            <person name="Sanchez-Ramirez S."/>
            <person name="Szollosi G.J."/>
            <person name="Szarkandi J.G."/>
            <person name="Papp V."/>
            <person name="Albert L."/>
            <person name="Andreopoulos W."/>
            <person name="Angelini C."/>
            <person name="Antonin V."/>
            <person name="Barry K.W."/>
            <person name="Bougher N.L."/>
            <person name="Buchanan P."/>
            <person name="Buyck B."/>
            <person name="Bense V."/>
            <person name="Catcheside P."/>
            <person name="Chovatia M."/>
            <person name="Cooper J."/>
            <person name="Damon W."/>
            <person name="Desjardin D."/>
            <person name="Finy P."/>
            <person name="Geml J."/>
            <person name="Haridas S."/>
            <person name="Hughes K."/>
            <person name="Justo A."/>
            <person name="Karasinski D."/>
            <person name="Kautmanova I."/>
            <person name="Kiss B."/>
            <person name="Kocsube S."/>
            <person name="Kotiranta H."/>
            <person name="LaButti K.M."/>
            <person name="Lechner B.E."/>
            <person name="Liimatainen K."/>
            <person name="Lipzen A."/>
            <person name="Lukacs Z."/>
            <person name="Mihaltcheva S."/>
            <person name="Morgado L.N."/>
            <person name="Niskanen T."/>
            <person name="Noordeloos M.E."/>
            <person name="Ohm R.A."/>
            <person name="Ortiz-Santana B."/>
            <person name="Ovrebo C."/>
            <person name="Racz N."/>
            <person name="Riley R."/>
            <person name="Savchenko A."/>
            <person name="Shiryaev A."/>
            <person name="Soop K."/>
            <person name="Spirin V."/>
            <person name="Szebenyi C."/>
            <person name="Tomsovsky M."/>
            <person name="Tulloss R.E."/>
            <person name="Uehling J."/>
            <person name="Grigoriev I.V."/>
            <person name="Vagvolgyi C."/>
            <person name="Papp T."/>
            <person name="Martin F.M."/>
            <person name="Miettinen O."/>
            <person name="Hibbett D.S."/>
            <person name="Nagy L.G."/>
        </authorList>
    </citation>
    <scope>NUCLEOTIDE SEQUENCE [LARGE SCALE GENOMIC DNA]</scope>
    <source>
        <strain evidence="8 9">CBS 309.79</strain>
    </source>
</reference>
<evidence type="ECO:0000259" key="7">
    <source>
        <dbReference type="SMART" id="SM00415"/>
    </source>
</evidence>
<dbReference type="InterPro" id="IPR036388">
    <property type="entry name" value="WH-like_DNA-bd_sf"/>
</dbReference>
<feature type="compositionally biased region" description="Polar residues" evidence="6">
    <location>
        <begin position="317"/>
        <end position="367"/>
    </location>
</feature>
<dbReference type="GO" id="GO:0005634">
    <property type="term" value="C:nucleus"/>
    <property type="evidence" value="ECO:0007669"/>
    <property type="project" value="UniProtKB-SubCell"/>
</dbReference>
<dbReference type="PRINTS" id="PR00056">
    <property type="entry name" value="HSFDOMAIN"/>
</dbReference>
<dbReference type="SUPFAM" id="SSF46785">
    <property type="entry name" value="Winged helix' DNA-binding domain"/>
    <property type="match status" value="1"/>
</dbReference>
<dbReference type="Proteomes" id="UP000305067">
    <property type="component" value="Unassembled WGS sequence"/>
</dbReference>
<feature type="region of interest" description="Disordered" evidence="6">
    <location>
        <begin position="460"/>
        <end position="527"/>
    </location>
</feature>
<feature type="compositionally biased region" description="Low complexity" evidence="6">
    <location>
        <begin position="8"/>
        <end position="25"/>
    </location>
</feature>
<dbReference type="InterPro" id="IPR036390">
    <property type="entry name" value="WH_DNA-bd_sf"/>
</dbReference>
<dbReference type="AlphaFoldDB" id="A0A5C3QL47"/>
<dbReference type="PANTHER" id="PTHR10015">
    <property type="entry name" value="HEAT SHOCK TRANSCRIPTION FACTOR"/>
    <property type="match status" value="1"/>
</dbReference>
<evidence type="ECO:0000256" key="4">
    <source>
        <dbReference type="ARBA" id="ARBA00023242"/>
    </source>
</evidence>
<dbReference type="InterPro" id="IPR000232">
    <property type="entry name" value="HSF_DNA-bd"/>
</dbReference>
<keyword evidence="9" id="KW-1185">Reference proteome</keyword>
<proteinExistence type="inferred from homology"/>
<dbReference type="EMBL" id="ML178835">
    <property type="protein sequence ID" value="TFK99103.1"/>
    <property type="molecule type" value="Genomic_DNA"/>
</dbReference>
<feature type="region of interest" description="Disordered" evidence="6">
    <location>
        <begin position="426"/>
        <end position="446"/>
    </location>
</feature>
<evidence type="ECO:0000256" key="1">
    <source>
        <dbReference type="ARBA" id="ARBA00004123"/>
    </source>
</evidence>
<evidence type="ECO:0000313" key="9">
    <source>
        <dbReference type="Proteomes" id="UP000305067"/>
    </source>
</evidence>
<dbReference type="Gene3D" id="1.10.10.10">
    <property type="entry name" value="Winged helix-like DNA-binding domain superfamily/Winged helix DNA-binding domain"/>
    <property type="match status" value="1"/>
</dbReference>
<feature type="domain" description="HSF-type DNA-binding" evidence="7">
    <location>
        <begin position="56"/>
        <end position="161"/>
    </location>
</feature>
<evidence type="ECO:0000256" key="2">
    <source>
        <dbReference type="ARBA" id="ARBA00006403"/>
    </source>
</evidence>
<dbReference type="PANTHER" id="PTHR10015:SF427">
    <property type="entry name" value="HEAT SHOCK FACTOR PROTEIN"/>
    <property type="match status" value="1"/>
</dbReference>